<dbReference type="PRINTS" id="PR00095">
    <property type="entry name" value="ANTSNTHASEI"/>
</dbReference>
<comment type="caution">
    <text evidence="2">The sequence shown here is derived from an EMBL/GenBank/DDBJ whole genome shotgun (WGS) entry which is preliminary data.</text>
</comment>
<dbReference type="RefSeq" id="WP_179632849.1">
    <property type="nucleotide sequence ID" value="NZ_JACCFH010000001.1"/>
</dbReference>
<accession>A0A7Y9QV13</accession>
<evidence type="ECO:0000313" key="3">
    <source>
        <dbReference type="Proteomes" id="UP000518288"/>
    </source>
</evidence>
<evidence type="ECO:0000313" key="2">
    <source>
        <dbReference type="EMBL" id="NYG31900.1"/>
    </source>
</evidence>
<dbReference type="Pfam" id="PF00425">
    <property type="entry name" value="Chorismate_bind"/>
    <property type="match status" value="1"/>
</dbReference>
<dbReference type="InterPro" id="IPR043132">
    <property type="entry name" value="BCAT-like_C"/>
</dbReference>
<reference evidence="2 3" key="1">
    <citation type="submission" date="2020-07" db="EMBL/GenBank/DDBJ databases">
        <title>Genomic Encyclopedia of Archaeal and Bacterial Type Strains, Phase II (KMG-II): from individual species to whole genera.</title>
        <authorList>
            <person name="Goeker M."/>
        </authorList>
    </citation>
    <scope>NUCLEOTIDE SEQUENCE [LARGE SCALE GENOMIC DNA]</scope>
    <source>
        <strain evidence="2 3">DSM 21226</strain>
    </source>
</reference>
<dbReference type="Proteomes" id="UP000518288">
    <property type="component" value="Unassembled WGS sequence"/>
</dbReference>
<gene>
    <name evidence="2" type="ORF">BDD16_000886</name>
</gene>
<dbReference type="EC" id="2.6.1.85" evidence="2"/>
<keyword evidence="2" id="KW-0808">Transferase</keyword>
<keyword evidence="2" id="KW-0456">Lyase</keyword>
<dbReference type="Gene3D" id="3.20.10.10">
    <property type="entry name" value="D-amino Acid Aminotransferase, subunit A, domain 2"/>
    <property type="match status" value="1"/>
</dbReference>
<feature type="domain" description="Chorismate-utilising enzyme C-terminal" evidence="1">
    <location>
        <begin position="130"/>
        <end position="402"/>
    </location>
</feature>
<dbReference type="InterPro" id="IPR001544">
    <property type="entry name" value="Aminotrans_IV"/>
</dbReference>
<dbReference type="Gene3D" id="3.60.120.10">
    <property type="entry name" value="Anthranilate synthase"/>
    <property type="match status" value="1"/>
</dbReference>
<evidence type="ECO:0000259" key="1">
    <source>
        <dbReference type="Pfam" id="PF00425"/>
    </source>
</evidence>
<sequence length="624" mass="66502">MLDPLSTAPSPAPVFALLDDASAPADRAVSRLYTGWLGEHRCADPAELDTVWSAAAADLAQGVHLVLLADYEWGVRLAGLAAPPGSLRLLRFAHCARLTRDAVDAWLAQQDGTPVPSAAGVFGLTPDDDEATYTAAIDEIHARIRAGETYQVNHTQRLRGRSVGSPLALYRRLRAAQPVPFGALIALPQDRWVLSCSPELFVRHQAGHLVTRPMKGTAPRHADPAADQASADWLARDVKNRAENLMIVDLLRNDLGRLATVGSVRVPQLFQVEPYRTVFQMTSTVEADLPPATEFPAVLRALFPCGSITGAPKRQTMSVIGRLESSPRGLYTGAIGWLDAPDAADRAAGRSMGNFCLSVAIRTLEMGAGDPRDGTRAVTLGVGGGIVLDSEAASEAAECRHKVRFLTRTDPGFTLFETLRVEGRRVCRFEAHLARLLGSAAALGFSASASAVQAAVDEVLQTFPADPAQVFRLRVDLSRDGRVSCRSGALVPLPEGPVRLLGPTGRVPLQESALLGHKTSLRTAYDAAVRDAEAVGAFDRLFVNADGALTEGGRSTLLVRLDGRWTTPPLSAGVLPGVMRSALMVDPVWLVSERVLWPADLGRAQALAVCNALRGVLPAVLGST</sequence>
<dbReference type="Pfam" id="PF01063">
    <property type="entry name" value="Aminotran_4"/>
    <property type="match status" value="1"/>
</dbReference>
<dbReference type="InterPro" id="IPR043131">
    <property type="entry name" value="BCAT-like_N"/>
</dbReference>
<dbReference type="SUPFAM" id="SSF56752">
    <property type="entry name" value="D-aminoacid aminotransferase-like PLP-dependent enzymes"/>
    <property type="match status" value="1"/>
</dbReference>
<dbReference type="InterPro" id="IPR005801">
    <property type="entry name" value="ADC_synthase"/>
</dbReference>
<name>A0A7Y9QV13_9BURK</name>
<dbReference type="GO" id="GO:0000162">
    <property type="term" value="P:L-tryptophan biosynthetic process"/>
    <property type="evidence" value="ECO:0007669"/>
    <property type="project" value="TreeGrafter"/>
</dbReference>
<dbReference type="GO" id="GO:0008696">
    <property type="term" value="F:4-amino-4-deoxychorismate lyase activity"/>
    <property type="evidence" value="ECO:0007669"/>
    <property type="project" value="UniProtKB-EC"/>
</dbReference>
<proteinExistence type="predicted"/>
<dbReference type="InterPro" id="IPR005802">
    <property type="entry name" value="ADC_synth_comp_1"/>
</dbReference>
<dbReference type="InterPro" id="IPR015890">
    <property type="entry name" value="Chorismate_C"/>
</dbReference>
<dbReference type="PANTHER" id="PTHR11236:SF50">
    <property type="entry name" value="AMINODEOXYCHORISMATE SYNTHASE COMPONENT 1"/>
    <property type="match status" value="1"/>
</dbReference>
<keyword evidence="2" id="KW-0032">Aminotransferase</keyword>
<dbReference type="AlphaFoldDB" id="A0A7Y9QV13"/>
<dbReference type="Gene3D" id="3.30.470.10">
    <property type="match status" value="1"/>
</dbReference>
<dbReference type="NCBIfam" id="TIGR00553">
    <property type="entry name" value="pabB"/>
    <property type="match status" value="1"/>
</dbReference>
<dbReference type="SUPFAM" id="SSF56322">
    <property type="entry name" value="ADC synthase"/>
    <property type="match status" value="1"/>
</dbReference>
<dbReference type="InterPro" id="IPR036038">
    <property type="entry name" value="Aminotransferase-like"/>
</dbReference>
<keyword evidence="3" id="KW-1185">Reference proteome</keyword>
<dbReference type="GO" id="GO:0046820">
    <property type="term" value="F:4-amino-4-deoxychorismate synthase activity"/>
    <property type="evidence" value="ECO:0007669"/>
    <property type="project" value="UniProtKB-EC"/>
</dbReference>
<dbReference type="InterPro" id="IPR019999">
    <property type="entry name" value="Anth_synth_I-like"/>
</dbReference>
<dbReference type="PANTHER" id="PTHR11236">
    <property type="entry name" value="AMINOBENZOATE/ANTHRANILATE SYNTHASE"/>
    <property type="match status" value="1"/>
</dbReference>
<dbReference type="GO" id="GO:0009396">
    <property type="term" value="P:folic acid-containing compound biosynthetic process"/>
    <property type="evidence" value="ECO:0007669"/>
    <property type="project" value="InterPro"/>
</dbReference>
<dbReference type="EMBL" id="JACCFH010000001">
    <property type="protein sequence ID" value="NYG31900.1"/>
    <property type="molecule type" value="Genomic_DNA"/>
</dbReference>
<dbReference type="EC" id="4.1.3.38" evidence="2"/>
<organism evidence="2 3">
    <name type="scientific">Sphaerotilus montanus</name>
    <dbReference type="NCBI Taxonomy" id="522889"/>
    <lineage>
        <taxon>Bacteria</taxon>
        <taxon>Pseudomonadati</taxon>
        <taxon>Pseudomonadota</taxon>
        <taxon>Betaproteobacteria</taxon>
        <taxon>Burkholderiales</taxon>
        <taxon>Sphaerotilaceae</taxon>
        <taxon>Sphaerotilus</taxon>
    </lineage>
</organism>
<protein>
    <submittedName>
        <fullName evidence="2">Para-aminobenzoate synthetase/4-amino-4-deoxychorismate lyase</fullName>
        <ecNumber evidence="2">2.6.1.85</ecNumber>
        <ecNumber evidence="2">4.1.3.38</ecNumber>
    </submittedName>
</protein>